<dbReference type="Proteomes" id="UP001269081">
    <property type="component" value="Unassembled WGS sequence"/>
</dbReference>
<dbReference type="EMBL" id="JAVDWQ010000009">
    <property type="protein sequence ID" value="MDR7210987.1"/>
    <property type="molecule type" value="Genomic_DNA"/>
</dbReference>
<feature type="signal peptide" evidence="2">
    <location>
        <begin position="1"/>
        <end position="24"/>
    </location>
</feature>
<keyword evidence="2" id="KW-0732">Signal</keyword>
<evidence type="ECO:0000313" key="3">
    <source>
        <dbReference type="EMBL" id="MDR7210987.1"/>
    </source>
</evidence>
<proteinExistence type="predicted"/>
<evidence type="ECO:0000256" key="1">
    <source>
        <dbReference type="SAM" id="Phobius"/>
    </source>
</evidence>
<sequence length="165" mass="18694">MTNMTTKTCLITIITLFASIMASAKVKIPFGKIDKIEIVADLPNDERYIATPGSTEYLDLATLHQEYNIAWVIPAWITAEPKLVLSKKDSDEYYEVTDAELAEIIKENKLDKEELLQLGFYTRYGGKAILLLLIGLILYGIYPSKDEEEEEEEAKESKEVQPTNI</sequence>
<evidence type="ECO:0000313" key="4">
    <source>
        <dbReference type="Proteomes" id="UP001269081"/>
    </source>
</evidence>
<evidence type="ECO:0000256" key="2">
    <source>
        <dbReference type="SAM" id="SignalP"/>
    </source>
</evidence>
<protein>
    <submittedName>
        <fullName evidence="3">Uncharacterized protein</fullName>
    </submittedName>
</protein>
<feature type="transmembrane region" description="Helical" evidence="1">
    <location>
        <begin position="124"/>
        <end position="142"/>
    </location>
</feature>
<accession>A0ABU1Y9U1</accession>
<keyword evidence="4" id="KW-1185">Reference proteome</keyword>
<comment type="caution">
    <text evidence="3">The sequence shown here is derived from an EMBL/GenBank/DDBJ whole genome shotgun (WGS) entry which is preliminary data.</text>
</comment>
<keyword evidence="1" id="KW-0472">Membrane</keyword>
<organism evidence="3 4">
    <name type="scientific">Flavobacterium piscis</name>
    <dbReference type="NCBI Taxonomy" id="1114874"/>
    <lineage>
        <taxon>Bacteria</taxon>
        <taxon>Pseudomonadati</taxon>
        <taxon>Bacteroidota</taxon>
        <taxon>Flavobacteriia</taxon>
        <taxon>Flavobacteriales</taxon>
        <taxon>Flavobacteriaceae</taxon>
        <taxon>Flavobacterium</taxon>
    </lineage>
</organism>
<dbReference type="RefSeq" id="WP_310282330.1">
    <property type="nucleotide sequence ID" value="NZ_JAVDWQ010000009.1"/>
</dbReference>
<reference evidence="3 4" key="1">
    <citation type="submission" date="2023-07" db="EMBL/GenBank/DDBJ databases">
        <title>Sorghum-associated microbial communities from plants grown in Nebraska, USA.</title>
        <authorList>
            <person name="Schachtman D."/>
        </authorList>
    </citation>
    <scope>NUCLEOTIDE SEQUENCE [LARGE SCALE GENOMIC DNA]</scope>
    <source>
        <strain evidence="3 4">4129</strain>
    </source>
</reference>
<name>A0ABU1Y9U1_9FLAO</name>
<feature type="chain" id="PRO_5046589332" evidence="2">
    <location>
        <begin position="25"/>
        <end position="165"/>
    </location>
</feature>
<gene>
    <name evidence="3" type="ORF">J2W48_002938</name>
</gene>
<keyword evidence="1" id="KW-1133">Transmembrane helix</keyword>
<keyword evidence="1" id="KW-0812">Transmembrane</keyword>